<dbReference type="Gene3D" id="2.20.50.20">
    <property type="entry name" value="Lipovitellin. Chain A, domain 3"/>
    <property type="match status" value="1"/>
</dbReference>
<dbReference type="Pfam" id="PF08742">
    <property type="entry name" value="C8"/>
    <property type="match status" value="1"/>
</dbReference>
<dbReference type="Pfam" id="PF01347">
    <property type="entry name" value="Vitellogenin_N"/>
    <property type="match status" value="1"/>
</dbReference>
<dbReference type="InterPro" id="IPR015255">
    <property type="entry name" value="Vitellinogen_open_b-sht"/>
</dbReference>
<proteinExistence type="predicted"/>
<dbReference type="PROSITE" id="PS51211">
    <property type="entry name" value="VITELLOGENIN"/>
    <property type="match status" value="1"/>
</dbReference>
<evidence type="ECO:0000256" key="2">
    <source>
        <dbReference type="ARBA" id="ARBA00023180"/>
    </source>
</evidence>
<dbReference type="SUPFAM" id="SSF56968">
    <property type="entry name" value="Lipovitellin-phosvitin complex, beta-sheet shell regions"/>
    <property type="match status" value="2"/>
</dbReference>
<dbReference type="Proteomes" id="UP000248483">
    <property type="component" value="Unplaced"/>
</dbReference>
<feature type="domain" description="Vitellogenin" evidence="6">
    <location>
        <begin position="42"/>
        <end position="656"/>
    </location>
</feature>
<dbReference type="Pfam" id="PF00094">
    <property type="entry name" value="VWD"/>
    <property type="match status" value="1"/>
</dbReference>
<dbReference type="GO" id="GO:0005319">
    <property type="term" value="F:lipid transporter activity"/>
    <property type="evidence" value="ECO:0007669"/>
    <property type="project" value="InterPro"/>
</dbReference>
<dbReference type="InterPro" id="IPR011030">
    <property type="entry name" value="Lipovitellin_superhlx_dom"/>
</dbReference>
<feature type="chain" id="PRO_5028878263" evidence="5">
    <location>
        <begin position="19"/>
        <end position="3829"/>
    </location>
</feature>
<dbReference type="KEGG" id="dle:111163515"/>
<dbReference type="InterPro" id="IPR048484">
    <property type="entry name" value="LOC400499-like"/>
</dbReference>
<organism evidence="8 9">
    <name type="scientific">Delphinapterus leucas</name>
    <name type="common">Beluga whale</name>
    <dbReference type="NCBI Taxonomy" id="9749"/>
    <lineage>
        <taxon>Eukaryota</taxon>
        <taxon>Metazoa</taxon>
        <taxon>Chordata</taxon>
        <taxon>Craniata</taxon>
        <taxon>Vertebrata</taxon>
        <taxon>Euteleostomi</taxon>
        <taxon>Mammalia</taxon>
        <taxon>Eutheria</taxon>
        <taxon>Laurasiatheria</taxon>
        <taxon>Artiodactyla</taxon>
        <taxon>Whippomorpha</taxon>
        <taxon>Cetacea</taxon>
        <taxon>Odontoceti</taxon>
        <taxon>Monodontidae</taxon>
        <taxon>Delphinapterus</taxon>
    </lineage>
</organism>
<feature type="compositionally biased region" description="Basic and acidic residues" evidence="4">
    <location>
        <begin position="728"/>
        <end position="737"/>
    </location>
</feature>
<accession>A0A2Y9LRN9</accession>
<dbReference type="InterPro" id="IPR015819">
    <property type="entry name" value="Lipid_transp_b-sht_shell"/>
</dbReference>
<sequence>MGLLGLVLLWVLTAATSGKIPDSLVEQAASCMTSCSGSADPHLPLGTRYTYHFSTNTSTSLQGAQEEGSGLGLQGLVTLDVLGPCQMALRLQHFQVTSILGSKVEVLKESESLSAALGRVPLRFVLQAGRVSRLCPGHPEPRWTLNVKRAVLSLLQGRPGTRSPQTVEEEDILGRCPTMYQQRGTRLHKTKDLARCSLRRVRASLRSQALPAAEDAFRLTCVQSFQAGVLGEASCMELDTVGPLSGEASAVQMRTLSSLTLLYEMPQDPAVAALPISDPDDGDLTPSSLLYEWEETPSQATVAMVAASVRKLCLAQTTSFEAAELFLTLVSELRGLSAVELMELWEHSFFKCRDNWQPLVDALPSCGTKPCVSLMAELIVSGELEADETEAWLWSLAFVPQPTDAMVHALLPLLQTPEASPSAFLGISALVHNLCVSLDGPCGQLPGVGSLMRILEDALGANCTFQEPSDADQLQFVLKAIGNAGLAAVALTPKLSTYASLRSCPTEIRLGAIQAFRRVPCSANLSFCMQRSVLSSLYQSPKEDAEIRINSYLALMRCPDEEVFAQVRRTQAGEPSTQVGSFVWSHLLQLLETGDPLKRALREAIPEDIVSQEFHPETWKHSSYSDVTFRSASGSLGANLEGTLLFSPASFLPRSATANLTVHALGRAFNLLELGLRLENAEEIAGRLFGPKSFWGQEEERQAQAEKPPEPGPGPTPQPASPACPGERSTKMRDLQRKVAQRHRERRALQCKLSMKVFGHELSFVNCGAMGSHVTHQSLNLAELAVKLLKGQEVQVNRRLNLAMEELTFPTMSGLLARLTLNASAAINIQIGGTANFQQRSDFSVNGYVKPSALLQISAQMGTVGTLGQAGLRWVTGVRGTASLDGGIRIKKGQDLRVHLNTPEEAVELLRFSSQLFLITGDGMRSLSHAHIPSEAQSCTDKEASRTWGWQLCTEVSWPPAGQPYLLSVPVSAAVVLKKQDRGLQHYLLEAACALPPPKDCWLPQEASAHVFMGTPRSEVPRDVGVDVSYSWPQRKFRLKLLHPKKKIELDGKIDTLQSGCMGHLELILDDRDVYYIKGRSNLWPAAGGEAQRIEAQLEVKLVTSGSPVVLAGNLSRQAGSRLAFSMSLSNLLSDQAHVSALLEKKAEEGQQVVALGGELFVPGLVGLRTQGLLQQRARLWTSSLRIKYGLLGQAKQLVQECSTRQKLRVESGSEATYKLELDHELHCTQIPAFSHKVQLRHEEGSGHLHWELEASYGRHWDDSRNKRHLRINQTFQNDSGPALSNYFMEFVLQVPARQVDFHTQLHHLSLRQPHVESSTYLKVQYNGRLPFVAGLQWKDTSRATLWKWEGALNLDSPWLMVSAAHRLYWPHRATFQAVLELTLGKAWTLKNLVMNMACKSQALHREGKIHVYTPATTYLRVSTVTAVAQSIFRSWSEVESAWSAAMQGEIHAENSQDRKILHGWLKGPQQELNLTVAYRHTEQPWKSHVLLTALGASAGGQRQGLQLEGELEELMQDRRSYQKQGTFFLRHPWTLPIPQSILLQETFTADRQHQRYSLETRVVLDGQEETLQTIVLGYQAGHPYVCAGLTHPYNGKAIPRNLEGCMVMWNQHVARNRDVEVTLKVNQKVLLHLKGLHHDRSRRGEVWHSLALDVAHSSQLRFPQALSLDGDIVFRRSHQGAFDCGVDARAAINHSVMSQVSVQLNGSDSHLVFSLQLRHPHRPAFPPNLQVQAAAGRYKERNLNGSLSVHVSGEVLVLLEATASQDTWRSSRGWGMNVLLRQEVLRAPRAVQLQLSGKVAPDRIWLFSKALLDQNTVQLFLKASEEQRGGQVLTLQSQAQHTWAAVPRLLTLTGVLKQKETLTEGTIKVTADSAVLGFLLRDKHEKAGNGTSVHSVTCILVQNGSQALPGELQLRGRLQAQTGSLEGQASLHADTASLALGGVCIWGPGHGQLSVTLSHNINTLSEAGLPSQAEMLLLHSRLASSLSVHVMLRTAERQLAAALDLEGPVTSALGSRLRASLGHAVPGLRHWGLPFSVDGRGHLQSVGPSLAVALVVNVDGDQLHVALQRRGAGGRWGLALGLHHGLSRLQVNCCGDASPAQLSGLCWGDVTGWPHENPAVLTLNGSFLVHAFGASLAAQVSSGDTFARAHVHTACGRHACLDTSLQHTWPPLQALGVPPDNHIRVSVGGDEPPRAQLEVALGPCTLTAHGDVRTEANTTRNWTLALVNHCPLLEATGIPQALHSEGRLSWGPCEFDLAAGLRSDHGDAHLQLARTCGAQPSALGHLTHSLPLLGRLGLPPGSAISLTARPGPHTSRGSLALRMGPCQLRGVLEQQAENHSTWTLATEPGCPLLEGLGLPAGLQLSGSLQASGREAEASGVLAAAGQTASLTLAVTLHPSEATLRAKMRHTLLSLHSIPPETSLTVQLGWEAGHQLGLELHAGACELWGSGELQLDPWLQWRVLSESSCEALQALGVPGRVDGSGYIMVNSMAVDAQVLVTMDANTLRGLLILNTTETQQEVNLLLTHNLLQPLALPAHVLLDLTTERLGPSYRHTLRVGVDDRQVSEELTFTRWPEHISLDCTFQHNIPTLQTLWVEDKLGLQVSVDVHDSDSGFENSGRVSAGATSLNYSVSCHHRDGRLELSGWSEHDSQALWQAGFPAEARISAELQTCETQTQAHVVLQSGDGGISVDVAALVAWPVNGPLKLVVNVSHTAPALRRLGLPFASQLMFWELWTEEEMSSSLQLTCDSQACLVFNIRGQNRALSKELRLSGRHHLRILLGCCPSRASASAKLRYSEGGAESTFALIVEEHHFHVGSRLVAAKNRLTNIITLEQTFPQLHTLPGELVLQTSYERARGTRVLHHMVLWDGQEMAINGSLSGPFLKPTGTLSLQVELTHLLPLPLPRHCSLRLASEHSRRTHQDDLVVGWDGKNQVVLSSSLRLGKGELAAHLALAHPFSLSWWRAEASGLAESRGGRQSRQVQLAWNGGQPATLQLTWADRSLAHSTSWDGCMATSPGQLQDTWGLGALRACGALTQTPAVFSEWLDLSWDGRRVQQNLTYERHQPSRPDKIRAEATLERVLTASCTTQSFQGVMETDYAHWLRHSLHLGLCHLPRALSVSGEHTLGSGGLLLHSKCQLGLAPDPDHSLHLSLTLRNHSRPRMPDFSGELELRGPKAQQFGLLGRVSTSAARSLVQLEGNVDDGDEKVRLLVSRAPNCFQASVAHKEGSQEESVVLRACAHRRTAEVEALLQDSGQPIQPLGRLTLQAANQSLRLAAYGCQGTLLGHVESRVAALGSQVQARLEEKIHGLDAYVRRFQRLVQPAGALDGAAGSLLQLCQAGLGAVRESGRVVAALWDQSRARQGLTHRVPLYLERLQAGLEQLRDELEQPLATLKDAYLEVTVQPLDKVWQERAKEAVQRLQAWVSGTPGTWGSGPIAAALEATRGALELATHQMLSWAEAVFSQALRRLCKPLLDLYSFSARDYSVVVTLPMLPAGDEPLDVARVTSHLVEEKLLRPLRELYGTSVLAEYHRLKRRLLGAPSGYHAVVAGTRHVVTFDGQVWGISAHCSSLLLAQDFAHDTFSLTLNRAGSGLTSLTVALNHTTLVLYPGLKTYRLYNSSLPGESCLDLDLPPAKTRRNNVPRIELTSEDGVSVVCDLHASLCSLTLSVWQHGLSAGLLGTNDNEASNELMLPDGTVASSLEEVTPAWQVGGDCRAMEKTRLACPVQSLTCRAFFQDPHSSLGNCFRVVDPTPFLSLCVQDTCGTQERQPACNLAAAYIHLCARGFVPLDPPAQCGKQSDPCLPSQRENQFFPLSFRREDRHSVIVQ</sequence>
<dbReference type="PANTHER" id="PTHR37860">
    <property type="entry name" value="AGAP008810-PA"/>
    <property type="match status" value="1"/>
</dbReference>
<dbReference type="GeneID" id="111163515"/>
<dbReference type="InterPro" id="IPR015816">
    <property type="entry name" value="Vitellinogen_b-sht_N"/>
</dbReference>
<dbReference type="PROSITE" id="PS51233">
    <property type="entry name" value="VWFD"/>
    <property type="match status" value="1"/>
</dbReference>
<evidence type="ECO:0000259" key="7">
    <source>
        <dbReference type="PROSITE" id="PS51233"/>
    </source>
</evidence>
<dbReference type="InterPro" id="IPR014853">
    <property type="entry name" value="VWF/SSPO/ZAN-like_Cys-rich_dom"/>
</dbReference>
<feature type="compositionally biased region" description="Pro residues" evidence="4">
    <location>
        <begin position="710"/>
        <end position="722"/>
    </location>
</feature>
<dbReference type="InterPro" id="IPR015817">
    <property type="entry name" value="Vitellinogen_open_b-sht_sub1"/>
</dbReference>
<protein>
    <submittedName>
        <fullName evidence="9">Uncharacterized protein LOC111163515</fullName>
    </submittedName>
</protein>
<dbReference type="SUPFAM" id="SSF48431">
    <property type="entry name" value="Lipovitellin-phosvitin complex, superhelical domain"/>
    <property type="match status" value="1"/>
</dbReference>
<feature type="domain" description="VWFD" evidence="7">
    <location>
        <begin position="3546"/>
        <end position="3717"/>
    </location>
</feature>
<dbReference type="Gene3D" id="1.25.10.20">
    <property type="entry name" value="Vitellinogen, superhelical"/>
    <property type="match status" value="1"/>
</dbReference>
<evidence type="ECO:0000256" key="4">
    <source>
        <dbReference type="SAM" id="MobiDB-lite"/>
    </source>
</evidence>
<evidence type="ECO:0000313" key="8">
    <source>
        <dbReference type="Proteomes" id="UP000248483"/>
    </source>
</evidence>
<keyword evidence="8" id="KW-1185">Reference proteome</keyword>
<evidence type="ECO:0000256" key="5">
    <source>
        <dbReference type="SAM" id="SignalP"/>
    </source>
</evidence>
<evidence type="ECO:0000256" key="3">
    <source>
        <dbReference type="PROSITE-ProRule" id="PRU00557"/>
    </source>
</evidence>
<dbReference type="InterPro" id="IPR001747">
    <property type="entry name" value="Vitellogenin_N"/>
</dbReference>
<feature type="region of interest" description="Disordered" evidence="4">
    <location>
        <begin position="697"/>
        <end position="741"/>
    </location>
</feature>
<dbReference type="Gene3D" id="2.20.80.10">
    <property type="entry name" value="Lipovitellin-phosvitin complex, chain A, domain 4"/>
    <property type="match status" value="1"/>
</dbReference>
<comment type="caution">
    <text evidence="3">Lacks conserved residue(s) required for the propagation of feature annotation.</text>
</comment>
<gene>
    <name evidence="9" type="primary">LOC111163515</name>
</gene>
<name>A0A2Y9LRN9_DELLE</name>
<dbReference type="InterPro" id="IPR001846">
    <property type="entry name" value="VWF_type-D"/>
</dbReference>
<keyword evidence="1 5" id="KW-0732">Signal</keyword>
<feature type="signal peptide" evidence="5">
    <location>
        <begin position="1"/>
        <end position="18"/>
    </location>
</feature>
<dbReference type="Pfam" id="PF09172">
    <property type="entry name" value="Vit_open_b-sht"/>
    <property type="match status" value="1"/>
</dbReference>
<dbReference type="Pfam" id="PF21013">
    <property type="entry name" value="LOC400499"/>
    <property type="match status" value="1"/>
</dbReference>
<keyword evidence="2" id="KW-0325">Glycoprotein</keyword>
<dbReference type="SMART" id="SM00638">
    <property type="entry name" value="LPD_N"/>
    <property type="match status" value="1"/>
</dbReference>
<evidence type="ECO:0000313" key="9">
    <source>
        <dbReference type="RefSeq" id="XP_022407968.2"/>
    </source>
</evidence>
<feature type="compositionally biased region" description="Basic and acidic residues" evidence="4">
    <location>
        <begin position="698"/>
        <end position="709"/>
    </location>
</feature>
<dbReference type="InParanoid" id="A0A2Y9LRN9"/>
<dbReference type="Gene3D" id="2.30.230.10">
    <property type="entry name" value="Lipovitellin, beta-sheet shell regions, chain A"/>
    <property type="match status" value="1"/>
</dbReference>
<dbReference type="FunFam" id="1.25.10.20:FF:000005">
    <property type="entry name" value="Apolipoprotein lipid transfer particle"/>
    <property type="match status" value="1"/>
</dbReference>
<evidence type="ECO:0000256" key="1">
    <source>
        <dbReference type="ARBA" id="ARBA00022729"/>
    </source>
</evidence>
<reference evidence="9" key="1">
    <citation type="submission" date="2025-08" db="UniProtKB">
        <authorList>
            <consortium name="RefSeq"/>
        </authorList>
    </citation>
    <scope>IDENTIFICATION</scope>
    <source>
        <tissue evidence="9">Blood</tissue>
    </source>
</reference>
<dbReference type="FunFam" id="2.20.50.20:FF:000010">
    <property type="entry name" value="vitellogenin-like"/>
    <property type="match status" value="1"/>
</dbReference>
<dbReference type="STRING" id="9749.A0A2Y9LRN9"/>
<dbReference type="PANTHER" id="PTHR37860:SF2">
    <property type="entry name" value="VITELLOGENIN DOMAIN-CONTAINING PROTEIN"/>
    <property type="match status" value="1"/>
</dbReference>
<evidence type="ECO:0000259" key="6">
    <source>
        <dbReference type="PROSITE" id="PS51211"/>
    </source>
</evidence>
<dbReference type="RefSeq" id="XP_022407968.2">
    <property type="nucleotide sequence ID" value="XM_022552260.2"/>
</dbReference>
<dbReference type="SMART" id="SM01169">
    <property type="entry name" value="DUF1943"/>
    <property type="match status" value="1"/>
</dbReference>